<protein>
    <submittedName>
        <fullName evidence="2">Uncharacterized conserved protein, DUF58 family, contains vWF domain</fullName>
    </submittedName>
</protein>
<name>A0A1M6QZT4_9BACL</name>
<dbReference type="PANTHER" id="PTHR34351:SF2">
    <property type="entry name" value="DUF58 DOMAIN-CONTAINING PROTEIN"/>
    <property type="match status" value="1"/>
</dbReference>
<dbReference type="PANTHER" id="PTHR34351">
    <property type="entry name" value="SLR1927 PROTEIN-RELATED"/>
    <property type="match status" value="1"/>
</dbReference>
<dbReference type="EMBL" id="FRAF01000011">
    <property type="protein sequence ID" value="SHK25751.1"/>
    <property type="molecule type" value="Genomic_DNA"/>
</dbReference>
<reference evidence="3" key="1">
    <citation type="submission" date="2016-11" db="EMBL/GenBank/DDBJ databases">
        <authorList>
            <person name="Varghese N."/>
            <person name="Submissions S."/>
        </authorList>
    </citation>
    <scope>NUCLEOTIDE SEQUENCE [LARGE SCALE GENOMIC DNA]</scope>
    <source>
        <strain evidence="3">USBA-503</strain>
    </source>
</reference>
<dbReference type="InterPro" id="IPR002881">
    <property type="entry name" value="DUF58"/>
</dbReference>
<feature type="domain" description="DUF58" evidence="1">
    <location>
        <begin position="198"/>
        <end position="353"/>
    </location>
</feature>
<keyword evidence="3" id="KW-1185">Reference proteome</keyword>
<dbReference type="AlphaFoldDB" id="A0A1M6QZT4"/>
<organism evidence="2 3">
    <name type="scientific">Alicyclobacillus tolerans</name>
    <dbReference type="NCBI Taxonomy" id="90970"/>
    <lineage>
        <taxon>Bacteria</taxon>
        <taxon>Bacillati</taxon>
        <taxon>Bacillota</taxon>
        <taxon>Bacilli</taxon>
        <taxon>Bacillales</taxon>
        <taxon>Alicyclobacillaceae</taxon>
        <taxon>Alicyclobacillus</taxon>
    </lineage>
</organism>
<accession>A0A1M6QZT4</accession>
<dbReference type="OrthoDB" id="140416at2"/>
<dbReference type="STRING" id="1830138.SAMN05443507_11119"/>
<dbReference type="Proteomes" id="UP000184016">
    <property type="component" value="Unassembled WGS sequence"/>
</dbReference>
<dbReference type="RefSeq" id="WP_072873977.1">
    <property type="nucleotide sequence ID" value="NZ_FRAF01000011.1"/>
</dbReference>
<sequence>MRQIVAVGLNLILLAALYVFSRVQGGFFSWFLFYSASFLSLYEWGTSAFSLNGVNVDCRISTHRLTAGQSLQLECQIERKSFWPLLWVRLSVETQSTVANLPSKWIAIRLPLLSRQFSCRFTLDNAARGIYTFSAVSIETKDVFGWQSLRFEQPYMERVLVVPKSITVRDWKPLATELGGAEQTIRQRTEEASSVVGVRSYQPGDRLSRIHWPATARRHMLQAKEFERQLTIHLTFVIDAAVLSYATLPGQTFERALEICASLMRYAKERQQRFTLLYHLGAPCLLPTGSSDILLIRAMDKLAELQPRESTPFAVSLRRLDSLAAAGSTLVIISPALTEEVMQVLTSVRRHHPIEWIIPMGYADVSPATQRCVQQAAKLGVRVRQVPATTMLSQSIQAGREGLGRERY</sequence>
<gene>
    <name evidence="2" type="ORF">SAMN05443507_11119</name>
</gene>
<dbReference type="Pfam" id="PF01882">
    <property type="entry name" value="DUF58"/>
    <property type="match status" value="1"/>
</dbReference>
<evidence type="ECO:0000313" key="2">
    <source>
        <dbReference type="EMBL" id="SHK25751.1"/>
    </source>
</evidence>
<proteinExistence type="predicted"/>
<evidence type="ECO:0000259" key="1">
    <source>
        <dbReference type="Pfam" id="PF01882"/>
    </source>
</evidence>
<evidence type="ECO:0000313" key="3">
    <source>
        <dbReference type="Proteomes" id="UP000184016"/>
    </source>
</evidence>